<feature type="region of interest" description="Disordered" evidence="1">
    <location>
        <begin position="221"/>
        <end position="301"/>
    </location>
</feature>
<protein>
    <submittedName>
        <fullName evidence="2">Uncharacterized protein</fullName>
    </submittedName>
</protein>
<feature type="region of interest" description="Disordered" evidence="1">
    <location>
        <begin position="74"/>
        <end position="98"/>
    </location>
</feature>
<feature type="compositionally biased region" description="Low complexity" evidence="1">
    <location>
        <begin position="237"/>
        <end position="251"/>
    </location>
</feature>
<comment type="caution">
    <text evidence="2">The sequence shown here is derived from an EMBL/GenBank/DDBJ whole genome shotgun (WGS) entry which is preliminary data.</text>
</comment>
<keyword evidence="3" id="KW-1185">Reference proteome</keyword>
<evidence type="ECO:0000313" key="3">
    <source>
        <dbReference type="Proteomes" id="UP001212997"/>
    </source>
</evidence>
<evidence type="ECO:0000256" key="1">
    <source>
        <dbReference type="SAM" id="MobiDB-lite"/>
    </source>
</evidence>
<dbReference type="Proteomes" id="UP001212997">
    <property type="component" value="Unassembled WGS sequence"/>
</dbReference>
<feature type="compositionally biased region" description="Polar residues" evidence="1">
    <location>
        <begin position="34"/>
        <end position="46"/>
    </location>
</feature>
<reference evidence="2" key="1">
    <citation type="submission" date="2022-07" db="EMBL/GenBank/DDBJ databases">
        <title>Genome Sequence of Physisporinus lineatus.</title>
        <authorList>
            <person name="Buettner E."/>
        </authorList>
    </citation>
    <scope>NUCLEOTIDE SEQUENCE</scope>
    <source>
        <strain evidence="2">VT162</strain>
    </source>
</reference>
<feature type="region of interest" description="Disordered" evidence="1">
    <location>
        <begin position="34"/>
        <end position="54"/>
    </location>
</feature>
<dbReference type="EMBL" id="JANAWD010001115">
    <property type="protein sequence ID" value="KAJ3474235.1"/>
    <property type="molecule type" value="Genomic_DNA"/>
</dbReference>
<organism evidence="2 3">
    <name type="scientific">Meripilus lineatus</name>
    <dbReference type="NCBI Taxonomy" id="2056292"/>
    <lineage>
        <taxon>Eukaryota</taxon>
        <taxon>Fungi</taxon>
        <taxon>Dikarya</taxon>
        <taxon>Basidiomycota</taxon>
        <taxon>Agaricomycotina</taxon>
        <taxon>Agaricomycetes</taxon>
        <taxon>Polyporales</taxon>
        <taxon>Meripilaceae</taxon>
        <taxon>Meripilus</taxon>
    </lineage>
</organism>
<dbReference type="AlphaFoldDB" id="A0AAD5UPP7"/>
<proteinExistence type="predicted"/>
<accession>A0AAD5UPP7</accession>
<gene>
    <name evidence="2" type="ORF">NLI96_g12573</name>
</gene>
<sequence>MDQSSSPLPGFTEDFRFDGLGDWHPMSYSSEDQHQVWSSEASNARSQAMEKERLEKEMEQFVSWDLLEGEEAQGVVAEGTSQGSTPPSLFDEGSTVGLGTSTAVHDQESRTSPQSSMTDVLNTVFSLGSSPTHSFTFSMPASVNSSSTSSPSPFPSHLPLQMLPYSPQYVLHSYFGNVQHAPPMGYIGQGTMPPQVIPAFTAANLNQFQFTATAGAGSHVDCCSPSSVSGSPDFVQGSSSDGRSVSSSTPSTKRKRGSDNDEDEEKGDEPRLSDKKPRKRSKQNGQREGNTEPPQPRTTRLPCLIIGCDNEVSFWNRQRDRDRHMDTHFELLRFICLGCGTPLCRVDAVRRHARDRLKKGDRRCFVACNKKKPEAFEVLPPAWHEAEAWEGMHFPEPDDPLYEDAVKLLGRRG</sequence>
<name>A0AAD5UPP7_9APHY</name>
<evidence type="ECO:0000313" key="2">
    <source>
        <dbReference type="EMBL" id="KAJ3474235.1"/>
    </source>
</evidence>